<accession>A0ACB6ZJ98</accession>
<protein>
    <submittedName>
        <fullName evidence="1">Uncharacterized protein</fullName>
    </submittedName>
</protein>
<evidence type="ECO:0000313" key="1">
    <source>
        <dbReference type="EMBL" id="KAF9649895.1"/>
    </source>
</evidence>
<gene>
    <name evidence="1" type="ORF">BDM02DRAFT_3128021</name>
</gene>
<organism evidence="1 2">
    <name type="scientific">Thelephora ganbajun</name>
    <name type="common">Ganba fungus</name>
    <dbReference type="NCBI Taxonomy" id="370292"/>
    <lineage>
        <taxon>Eukaryota</taxon>
        <taxon>Fungi</taxon>
        <taxon>Dikarya</taxon>
        <taxon>Basidiomycota</taxon>
        <taxon>Agaricomycotina</taxon>
        <taxon>Agaricomycetes</taxon>
        <taxon>Thelephorales</taxon>
        <taxon>Thelephoraceae</taxon>
        <taxon>Thelephora</taxon>
    </lineage>
</organism>
<sequence length="168" mass="17806">MCLVSRHAVDSMDADPRESAANELGASRGHLSGSNGESKAASSEPGPSPITNADSNQPSAESQPSSGPRFPLIKSRFTKYGVRVSTIFLVTQGAFLLITIALWVTLAKLVLPSSDVGTEDVEDNHIAVAPPPAYGNTRGSTLILVGFISSELREQYRLAREAREDGPV</sequence>
<dbReference type="EMBL" id="MU117991">
    <property type="protein sequence ID" value="KAF9649895.1"/>
    <property type="molecule type" value="Genomic_DNA"/>
</dbReference>
<reference evidence="1" key="2">
    <citation type="journal article" date="2020" name="Nat. Commun.">
        <title>Large-scale genome sequencing of mycorrhizal fungi provides insights into the early evolution of symbiotic traits.</title>
        <authorList>
            <person name="Miyauchi S."/>
            <person name="Kiss E."/>
            <person name="Kuo A."/>
            <person name="Drula E."/>
            <person name="Kohler A."/>
            <person name="Sanchez-Garcia M."/>
            <person name="Morin E."/>
            <person name="Andreopoulos B."/>
            <person name="Barry K.W."/>
            <person name="Bonito G."/>
            <person name="Buee M."/>
            <person name="Carver A."/>
            <person name="Chen C."/>
            <person name="Cichocki N."/>
            <person name="Clum A."/>
            <person name="Culley D."/>
            <person name="Crous P.W."/>
            <person name="Fauchery L."/>
            <person name="Girlanda M."/>
            <person name="Hayes R.D."/>
            <person name="Keri Z."/>
            <person name="LaButti K."/>
            <person name="Lipzen A."/>
            <person name="Lombard V."/>
            <person name="Magnuson J."/>
            <person name="Maillard F."/>
            <person name="Murat C."/>
            <person name="Nolan M."/>
            <person name="Ohm R.A."/>
            <person name="Pangilinan J."/>
            <person name="Pereira M.F."/>
            <person name="Perotto S."/>
            <person name="Peter M."/>
            <person name="Pfister S."/>
            <person name="Riley R."/>
            <person name="Sitrit Y."/>
            <person name="Stielow J.B."/>
            <person name="Szollosi G."/>
            <person name="Zifcakova L."/>
            <person name="Stursova M."/>
            <person name="Spatafora J.W."/>
            <person name="Tedersoo L."/>
            <person name="Vaario L.M."/>
            <person name="Yamada A."/>
            <person name="Yan M."/>
            <person name="Wang P."/>
            <person name="Xu J."/>
            <person name="Bruns T."/>
            <person name="Baldrian P."/>
            <person name="Vilgalys R."/>
            <person name="Dunand C."/>
            <person name="Henrissat B."/>
            <person name="Grigoriev I.V."/>
            <person name="Hibbett D."/>
            <person name="Nagy L.G."/>
            <person name="Martin F.M."/>
        </authorList>
    </citation>
    <scope>NUCLEOTIDE SEQUENCE</scope>
    <source>
        <strain evidence="1">P2</strain>
    </source>
</reference>
<name>A0ACB6ZJ98_THEGA</name>
<dbReference type="Proteomes" id="UP000886501">
    <property type="component" value="Unassembled WGS sequence"/>
</dbReference>
<evidence type="ECO:0000313" key="2">
    <source>
        <dbReference type="Proteomes" id="UP000886501"/>
    </source>
</evidence>
<proteinExistence type="predicted"/>
<reference evidence="1" key="1">
    <citation type="submission" date="2019-10" db="EMBL/GenBank/DDBJ databases">
        <authorList>
            <consortium name="DOE Joint Genome Institute"/>
            <person name="Kuo A."/>
            <person name="Miyauchi S."/>
            <person name="Kiss E."/>
            <person name="Drula E."/>
            <person name="Kohler A."/>
            <person name="Sanchez-Garcia M."/>
            <person name="Andreopoulos B."/>
            <person name="Barry K.W."/>
            <person name="Bonito G."/>
            <person name="Buee M."/>
            <person name="Carver A."/>
            <person name="Chen C."/>
            <person name="Cichocki N."/>
            <person name="Clum A."/>
            <person name="Culley D."/>
            <person name="Crous P.W."/>
            <person name="Fauchery L."/>
            <person name="Girlanda M."/>
            <person name="Hayes R."/>
            <person name="Keri Z."/>
            <person name="Labutti K."/>
            <person name="Lipzen A."/>
            <person name="Lombard V."/>
            <person name="Magnuson J."/>
            <person name="Maillard F."/>
            <person name="Morin E."/>
            <person name="Murat C."/>
            <person name="Nolan M."/>
            <person name="Ohm R."/>
            <person name="Pangilinan J."/>
            <person name="Pereira M."/>
            <person name="Perotto S."/>
            <person name="Peter M."/>
            <person name="Riley R."/>
            <person name="Sitrit Y."/>
            <person name="Stielow B."/>
            <person name="Szollosi G."/>
            <person name="Zifcakova L."/>
            <person name="Stursova M."/>
            <person name="Spatafora J.W."/>
            <person name="Tedersoo L."/>
            <person name="Vaario L.-M."/>
            <person name="Yamada A."/>
            <person name="Yan M."/>
            <person name="Wang P."/>
            <person name="Xu J."/>
            <person name="Bruns T."/>
            <person name="Baldrian P."/>
            <person name="Vilgalys R."/>
            <person name="Henrissat B."/>
            <person name="Grigoriev I.V."/>
            <person name="Hibbett D."/>
            <person name="Nagy L.G."/>
            <person name="Martin F.M."/>
        </authorList>
    </citation>
    <scope>NUCLEOTIDE SEQUENCE</scope>
    <source>
        <strain evidence="1">P2</strain>
    </source>
</reference>
<keyword evidence="2" id="KW-1185">Reference proteome</keyword>
<comment type="caution">
    <text evidence="1">The sequence shown here is derived from an EMBL/GenBank/DDBJ whole genome shotgun (WGS) entry which is preliminary data.</text>
</comment>